<evidence type="ECO:0000313" key="10">
    <source>
        <dbReference type="Proteomes" id="UP001249851"/>
    </source>
</evidence>
<dbReference type="Proteomes" id="UP001249851">
    <property type="component" value="Unassembled WGS sequence"/>
</dbReference>
<gene>
    <name evidence="9" type="ORF">P5673_016140</name>
</gene>
<protein>
    <submittedName>
        <fullName evidence="9">Adenosine receptor A2b</fullName>
    </submittedName>
</protein>
<feature type="domain" description="G-protein coupled receptors family 1 profile" evidence="8">
    <location>
        <begin position="76"/>
        <end position="271"/>
    </location>
</feature>
<feature type="transmembrane region" description="Helical" evidence="7">
    <location>
        <begin position="189"/>
        <end position="208"/>
    </location>
</feature>
<evidence type="ECO:0000256" key="7">
    <source>
        <dbReference type="SAM" id="Phobius"/>
    </source>
</evidence>
<evidence type="ECO:0000256" key="5">
    <source>
        <dbReference type="ARBA" id="ARBA00023136"/>
    </source>
</evidence>
<feature type="transmembrane region" description="Helical" evidence="7">
    <location>
        <begin position="106"/>
        <end position="131"/>
    </location>
</feature>
<keyword evidence="5 7" id="KW-0472">Membrane</keyword>
<comment type="subcellular location">
    <subcellularLocation>
        <location evidence="1">Cell membrane</location>
        <topology evidence="1">Multi-pass membrane protein</topology>
    </subcellularLocation>
</comment>
<dbReference type="InterPro" id="IPR017452">
    <property type="entry name" value="GPCR_Rhodpsn_7TM"/>
</dbReference>
<feature type="non-terminal residue" evidence="9">
    <location>
        <position position="271"/>
    </location>
</feature>
<dbReference type="CDD" id="cd00637">
    <property type="entry name" value="7tm_classA_rhodopsin-like"/>
    <property type="match status" value="1"/>
</dbReference>
<dbReference type="EMBL" id="JARQWQ010000034">
    <property type="protein sequence ID" value="KAK2561012.1"/>
    <property type="molecule type" value="Genomic_DNA"/>
</dbReference>
<keyword evidence="2" id="KW-1003">Cell membrane</keyword>
<dbReference type="Gene3D" id="1.20.1070.10">
    <property type="entry name" value="Rhodopsin 7-helix transmembrane proteins"/>
    <property type="match status" value="1"/>
</dbReference>
<evidence type="ECO:0000313" key="9">
    <source>
        <dbReference type="EMBL" id="KAK2561012.1"/>
    </source>
</evidence>
<feature type="non-terminal residue" evidence="9">
    <location>
        <position position="1"/>
    </location>
</feature>
<dbReference type="InterPro" id="IPR000276">
    <property type="entry name" value="GPCR_Rhodpsn"/>
</dbReference>
<dbReference type="PROSITE" id="PS50262">
    <property type="entry name" value="G_PROTEIN_RECEP_F1_2"/>
    <property type="match status" value="1"/>
</dbReference>
<proteinExistence type="predicted"/>
<comment type="caution">
    <text evidence="9">The sequence shown here is derived from an EMBL/GenBank/DDBJ whole genome shotgun (WGS) entry which is preliminary data.</text>
</comment>
<evidence type="ECO:0000256" key="6">
    <source>
        <dbReference type="SAM" id="MobiDB-lite"/>
    </source>
</evidence>
<reference evidence="9" key="2">
    <citation type="journal article" date="2023" name="Science">
        <title>Genomic signatures of disease resistance in endangered staghorn corals.</title>
        <authorList>
            <person name="Vollmer S.V."/>
            <person name="Selwyn J.D."/>
            <person name="Despard B.A."/>
            <person name="Roesel C.L."/>
        </authorList>
    </citation>
    <scope>NUCLEOTIDE SEQUENCE</scope>
    <source>
        <strain evidence="9">K2</strain>
    </source>
</reference>
<evidence type="ECO:0000256" key="1">
    <source>
        <dbReference type="ARBA" id="ARBA00004651"/>
    </source>
</evidence>
<dbReference type="Pfam" id="PF00001">
    <property type="entry name" value="7tm_1"/>
    <property type="match status" value="1"/>
</dbReference>
<dbReference type="AlphaFoldDB" id="A0AAD9QGX5"/>
<feature type="transmembrane region" description="Helical" evidence="7">
    <location>
        <begin position="59"/>
        <end position="85"/>
    </location>
</feature>
<name>A0AAD9QGX5_ACRCE</name>
<feature type="transmembrane region" description="Helical" evidence="7">
    <location>
        <begin position="143"/>
        <end position="168"/>
    </location>
</feature>
<feature type="region of interest" description="Disordered" evidence="6">
    <location>
        <begin position="249"/>
        <end position="271"/>
    </location>
</feature>
<accession>A0AAD9QGX5</accession>
<evidence type="ECO:0000256" key="2">
    <source>
        <dbReference type="ARBA" id="ARBA00022475"/>
    </source>
</evidence>
<feature type="transmembrane region" description="Helical" evidence="7">
    <location>
        <begin position="220"/>
        <end position="238"/>
    </location>
</feature>
<evidence type="ECO:0000259" key="8">
    <source>
        <dbReference type="PROSITE" id="PS50262"/>
    </source>
</evidence>
<dbReference type="SUPFAM" id="SSF81321">
    <property type="entry name" value="Family A G protein-coupled receptor-like"/>
    <property type="match status" value="1"/>
</dbReference>
<dbReference type="GO" id="GO:0004930">
    <property type="term" value="F:G protein-coupled receptor activity"/>
    <property type="evidence" value="ECO:0007669"/>
    <property type="project" value="InterPro"/>
</dbReference>
<reference evidence="9" key="1">
    <citation type="journal article" date="2023" name="G3 (Bethesda)">
        <title>Whole genome assembly and annotation of the endangered Caribbean coral Acropora cervicornis.</title>
        <authorList>
            <person name="Selwyn J.D."/>
            <person name="Vollmer S.V."/>
        </authorList>
    </citation>
    <scope>NUCLEOTIDE SEQUENCE</scope>
    <source>
        <strain evidence="9">K2</strain>
    </source>
</reference>
<dbReference type="PANTHER" id="PTHR22750">
    <property type="entry name" value="G-PROTEIN COUPLED RECEPTOR"/>
    <property type="match status" value="1"/>
</dbReference>
<organism evidence="9 10">
    <name type="scientific">Acropora cervicornis</name>
    <name type="common">Staghorn coral</name>
    <dbReference type="NCBI Taxonomy" id="6130"/>
    <lineage>
        <taxon>Eukaryota</taxon>
        <taxon>Metazoa</taxon>
        <taxon>Cnidaria</taxon>
        <taxon>Anthozoa</taxon>
        <taxon>Hexacorallia</taxon>
        <taxon>Scleractinia</taxon>
        <taxon>Astrocoeniina</taxon>
        <taxon>Acroporidae</taxon>
        <taxon>Acropora</taxon>
    </lineage>
</organism>
<keyword evidence="10" id="KW-1185">Reference proteome</keyword>
<keyword evidence="4 7" id="KW-1133">Transmembrane helix</keyword>
<evidence type="ECO:0000256" key="4">
    <source>
        <dbReference type="ARBA" id="ARBA00022989"/>
    </source>
</evidence>
<sequence>TALTLIFSNSSLNPILYCWKIKEVRKSSLASKSDASLMSKTFEHLFCSVELTGTTHTPLISLAVINILLSVAAFIGNLLILVALGKESPLHPPSKLLLRSLTTTDLFVGVVAEPLVVVYWVSVPLVVVYWVSVVKQNWHFCRYAQSAVYLAGHVLCSVSLLTLTTIAVERLLALRLGLRYAQVVTLKRTCIILSIFWGVSVVASTMYFVEYLVTLRFGRIGALICLIISVLSNGKIFLTLRRNQHNRVQNHTHHGQLSQTHQFSAVKYRKA</sequence>
<dbReference type="GO" id="GO:0005886">
    <property type="term" value="C:plasma membrane"/>
    <property type="evidence" value="ECO:0007669"/>
    <property type="project" value="UniProtKB-SubCell"/>
</dbReference>
<evidence type="ECO:0000256" key="3">
    <source>
        <dbReference type="ARBA" id="ARBA00022692"/>
    </source>
</evidence>
<keyword evidence="9" id="KW-0675">Receptor</keyword>
<keyword evidence="3 7" id="KW-0812">Transmembrane</keyword>
<dbReference type="PRINTS" id="PR00237">
    <property type="entry name" value="GPCRRHODOPSN"/>
</dbReference>